<feature type="signal peptide" evidence="2">
    <location>
        <begin position="1"/>
        <end position="29"/>
    </location>
</feature>
<dbReference type="EMBL" id="GIFC01007269">
    <property type="protein sequence ID" value="MXU89352.1"/>
    <property type="molecule type" value="Transcribed_RNA"/>
</dbReference>
<proteinExistence type="predicted"/>
<feature type="chain" id="PRO_5025563552" evidence="2">
    <location>
        <begin position="30"/>
        <end position="107"/>
    </location>
</feature>
<sequence length="107" mass="12433">MASVFFFGLFVVLFFVSFILEHRCERAHAFLYFITFDLRLWSAARSGSTKSGTRRNVNPDPRRLQGCTPRIGYIWFDLHRSNTFGSKRKKKKQVKNTGLRDLGAVRS</sequence>
<evidence type="ECO:0000256" key="1">
    <source>
        <dbReference type="SAM" id="MobiDB-lite"/>
    </source>
</evidence>
<evidence type="ECO:0000313" key="3">
    <source>
        <dbReference type="EMBL" id="MXU89352.1"/>
    </source>
</evidence>
<accession>A0A6B0U9W8</accession>
<keyword evidence="2" id="KW-0732">Signal</keyword>
<dbReference type="AlphaFoldDB" id="A0A6B0U9W8"/>
<evidence type="ECO:0000256" key="2">
    <source>
        <dbReference type="SAM" id="SignalP"/>
    </source>
</evidence>
<reference evidence="3" key="1">
    <citation type="submission" date="2019-12" db="EMBL/GenBank/DDBJ databases">
        <title>An insight into the sialome of adult female Ixodes ricinus ticks feeding for 6 days.</title>
        <authorList>
            <person name="Perner J."/>
            <person name="Ribeiro J.M.C."/>
        </authorList>
    </citation>
    <scope>NUCLEOTIDE SEQUENCE</scope>
    <source>
        <strain evidence="3">Semi-engorged</strain>
        <tissue evidence="3">Salivary glands</tissue>
    </source>
</reference>
<feature type="region of interest" description="Disordered" evidence="1">
    <location>
        <begin position="85"/>
        <end position="107"/>
    </location>
</feature>
<organism evidence="3">
    <name type="scientific">Ixodes ricinus</name>
    <name type="common">Common tick</name>
    <name type="synonym">Acarus ricinus</name>
    <dbReference type="NCBI Taxonomy" id="34613"/>
    <lineage>
        <taxon>Eukaryota</taxon>
        <taxon>Metazoa</taxon>
        <taxon>Ecdysozoa</taxon>
        <taxon>Arthropoda</taxon>
        <taxon>Chelicerata</taxon>
        <taxon>Arachnida</taxon>
        <taxon>Acari</taxon>
        <taxon>Parasitiformes</taxon>
        <taxon>Ixodida</taxon>
        <taxon>Ixodoidea</taxon>
        <taxon>Ixodidae</taxon>
        <taxon>Ixodinae</taxon>
        <taxon>Ixodes</taxon>
    </lineage>
</organism>
<protein>
    <submittedName>
        <fullName evidence="3">Putative secreted protein</fullName>
    </submittedName>
</protein>
<name>A0A6B0U9W8_IXORI</name>